<dbReference type="GO" id="GO:0005829">
    <property type="term" value="C:cytosol"/>
    <property type="evidence" value="ECO:0007669"/>
    <property type="project" value="TreeGrafter"/>
</dbReference>
<evidence type="ECO:0000256" key="1">
    <source>
        <dbReference type="ARBA" id="ARBA00023015"/>
    </source>
</evidence>
<feature type="domain" description="HTH asnC-type" evidence="5">
    <location>
        <begin position="222"/>
        <end position="282"/>
    </location>
</feature>
<dbReference type="SUPFAM" id="SSF46785">
    <property type="entry name" value="Winged helix' DNA-binding domain"/>
    <property type="match status" value="1"/>
</dbReference>
<dbReference type="KEGG" id="mdx:BTO20_26900"/>
<dbReference type="InterPro" id="IPR019887">
    <property type="entry name" value="Tscrpt_reg_AsnC/Lrp_C"/>
</dbReference>
<dbReference type="SMART" id="SM00344">
    <property type="entry name" value="HTH_ASNC"/>
    <property type="match status" value="2"/>
</dbReference>
<dbReference type="InterPro" id="IPR000485">
    <property type="entry name" value="AsnC-type_HTH_dom"/>
</dbReference>
<evidence type="ECO:0000256" key="2">
    <source>
        <dbReference type="ARBA" id="ARBA00023125"/>
    </source>
</evidence>
<feature type="compositionally biased region" description="Basic and acidic residues" evidence="4">
    <location>
        <begin position="24"/>
        <end position="33"/>
    </location>
</feature>
<dbReference type="InterPro" id="IPR036388">
    <property type="entry name" value="WH-like_DNA-bd_sf"/>
</dbReference>
<dbReference type="Gene3D" id="1.10.10.10">
    <property type="entry name" value="Winged helix-like DNA-binding domain superfamily/Winged helix DNA-binding domain"/>
    <property type="match status" value="2"/>
</dbReference>
<dbReference type="SUPFAM" id="SSF54909">
    <property type="entry name" value="Dimeric alpha+beta barrel"/>
    <property type="match status" value="1"/>
</dbReference>
<dbReference type="InterPro" id="IPR019888">
    <property type="entry name" value="Tscrpt_reg_AsnC-like"/>
</dbReference>
<dbReference type="GO" id="GO:0043200">
    <property type="term" value="P:response to amino acid"/>
    <property type="evidence" value="ECO:0007669"/>
    <property type="project" value="TreeGrafter"/>
</dbReference>
<sequence length="369" mass="40317">MDHVLRDSDRQLGFRLHRAGPQHRGSDHRRGDPTPDASRCDQPGSTGCEVNTEPVPEPLDPLARRITEALQVNGRASWRRIAQVLDEPVRTVARRGAALLEDGTVQVVGLTALAPTHLLRLRCRPDTVHAVARTLASWPQTVFVYVLAESAEVITEVTADFDALPALLGAELDGVLTHRLTPVLQYFRTVAEWRAGVLSPAEVAELELPDVPPEQTRTGLLVDDVDRAIIDALVADGRTPFETIATLAGFSEATARRRIDQLIQRGVVRIRAVVGPALLGLPVEALLWIRCAPQHAEHIGTALARSPLVRYAAMVMGEYPVVVDVTARDVAELRDFLVNGPWESRVESVHATLLIQTYKRGGVVTAALK</sequence>
<evidence type="ECO:0000256" key="3">
    <source>
        <dbReference type="ARBA" id="ARBA00023163"/>
    </source>
</evidence>
<name>A0A1Y0C9F5_9MYCO</name>
<gene>
    <name evidence="6" type="ORF">BTO20_26900</name>
</gene>
<proteinExistence type="predicted"/>
<feature type="region of interest" description="Disordered" evidence="4">
    <location>
        <begin position="1"/>
        <end position="57"/>
    </location>
</feature>
<dbReference type="Proteomes" id="UP000195331">
    <property type="component" value="Chromosome"/>
</dbReference>
<protein>
    <recommendedName>
        <fullName evidence="5">HTH asnC-type domain-containing protein</fullName>
    </recommendedName>
</protein>
<evidence type="ECO:0000259" key="5">
    <source>
        <dbReference type="PROSITE" id="PS50956"/>
    </source>
</evidence>
<dbReference type="PANTHER" id="PTHR30154:SF34">
    <property type="entry name" value="TRANSCRIPTIONAL REGULATOR AZLB"/>
    <property type="match status" value="1"/>
</dbReference>
<dbReference type="Pfam" id="PF01037">
    <property type="entry name" value="AsnC_trans_reg"/>
    <property type="match status" value="1"/>
</dbReference>
<dbReference type="OrthoDB" id="4050641at2"/>
<dbReference type="InterPro" id="IPR036390">
    <property type="entry name" value="WH_DNA-bd_sf"/>
</dbReference>
<reference evidence="6 7" key="1">
    <citation type="submission" date="2017-04" db="EMBL/GenBank/DDBJ databases">
        <title>Whole Genome Sequence of 1,4-Dioxane Degrading Bacterium Mycobacterium dioxanotrophicus PH-06.</title>
        <authorList>
            <person name="He Y."/>
        </authorList>
    </citation>
    <scope>NUCLEOTIDE SEQUENCE [LARGE SCALE GENOMIC DNA]</scope>
    <source>
        <strain evidence="6 7">PH-06</strain>
    </source>
</reference>
<dbReference type="Gene3D" id="3.30.70.920">
    <property type="match status" value="1"/>
</dbReference>
<keyword evidence="3" id="KW-0804">Transcription</keyword>
<keyword evidence="2" id="KW-0238">DNA-binding</keyword>
<evidence type="ECO:0000256" key="4">
    <source>
        <dbReference type="SAM" id="MobiDB-lite"/>
    </source>
</evidence>
<dbReference type="InterPro" id="IPR011008">
    <property type="entry name" value="Dimeric_a/b-barrel"/>
</dbReference>
<dbReference type="AlphaFoldDB" id="A0A1Y0C9F5"/>
<dbReference type="GO" id="GO:0043565">
    <property type="term" value="F:sequence-specific DNA binding"/>
    <property type="evidence" value="ECO:0007669"/>
    <property type="project" value="InterPro"/>
</dbReference>
<dbReference type="PROSITE" id="PS50956">
    <property type="entry name" value="HTH_ASNC_2"/>
    <property type="match status" value="1"/>
</dbReference>
<dbReference type="PANTHER" id="PTHR30154">
    <property type="entry name" value="LEUCINE-RESPONSIVE REGULATORY PROTEIN"/>
    <property type="match status" value="1"/>
</dbReference>
<keyword evidence="1" id="KW-0805">Transcription regulation</keyword>
<organism evidence="6 7">
    <name type="scientific">Mycobacterium dioxanotrophicus</name>
    <dbReference type="NCBI Taxonomy" id="482462"/>
    <lineage>
        <taxon>Bacteria</taxon>
        <taxon>Bacillati</taxon>
        <taxon>Actinomycetota</taxon>
        <taxon>Actinomycetes</taxon>
        <taxon>Mycobacteriales</taxon>
        <taxon>Mycobacteriaceae</taxon>
        <taxon>Mycobacterium</taxon>
    </lineage>
</organism>
<evidence type="ECO:0000313" key="7">
    <source>
        <dbReference type="Proteomes" id="UP000195331"/>
    </source>
</evidence>
<keyword evidence="7" id="KW-1185">Reference proteome</keyword>
<feature type="compositionally biased region" description="Basic and acidic residues" evidence="4">
    <location>
        <begin position="1"/>
        <end position="12"/>
    </location>
</feature>
<dbReference type="PRINTS" id="PR00033">
    <property type="entry name" value="HTHASNC"/>
</dbReference>
<accession>A0A1Y0C9F5</accession>
<evidence type="ECO:0000313" key="6">
    <source>
        <dbReference type="EMBL" id="ART71686.1"/>
    </source>
</evidence>
<dbReference type="EMBL" id="CP020809">
    <property type="protein sequence ID" value="ART71686.1"/>
    <property type="molecule type" value="Genomic_DNA"/>
</dbReference>
<dbReference type="Pfam" id="PF13404">
    <property type="entry name" value="HTH_AsnC-type"/>
    <property type="match status" value="1"/>
</dbReference>